<dbReference type="InterPro" id="IPR008250">
    <property type="entry name" value="ATPase_P-typ_transduc_dom_A_sf"/>
</dbReference>
<dbReference type="SFLD" id="SFLDG00002">
    <property type="entry name" value="C1.7:_P-type_atpase_like"/>
    <property type="match status" value="1"/>
</dbReference>
<evidence type="ECO:0000256" key="2">
    <source>
        <dbReference type="ARBA" id="ARBA00004429"/>
    </source>
</evidence>
<evidence type="ECO:0000256" key="15">
    <source>
        <dbReference type="ARBA" id="ARBA00023136"/>
    </source>
</evidence>
<dbReference type="InterPro" id="IPR006068">
    <property type="entry name" value="ATPase_P-typ_cation-transptr_C"/>
</dbReference>
<name>A0ABT8IVF8_9MICO</name>
<keyword evidence="12" id="KW-0460">Magnesium</keyword>
<dbReference type="Gene3D" id="3.40.1110.10">
    <property type="entry name" value="Calcium-transporting ATPase, cytoplasmic domain N"/>
    <property type="match status" value="1"/>
</dbReference>
<feature type="transmembrane region" description="Helical" evidence="20">
    <location>
        <begin position="70"/>
        <end position="88"/>
    </location>
</feature>
<dbReference type="SMART" id="SM00831">
    <property type="entry name" value="Cation_ATPase_N"/>
    <property type="match status" value="1"/>
</dbReference>
<dbReference type="Pfam" id="PF00690">
    <property type="entry name" value="Cation_ATPase_N"/>
    <property type="match status" value="1"/>
</dbReference>
<evidence type="ECO:0000256" key="13">
    <source>
        <dbReference type="ARBA" id="ARBA00022967"/>
    </source>
</evidence>
<evidence type="ECO:0000256" key="5">
    <source>
        <dbReference type="ARBA" id="ARBA00013555"/>
    </source>
</evidence>
<sequence length="885" mass="92813">MIEARPAAAAAEVSRVRDAASREGTEVLASLGSSAAGLSVEEAAKRLAQLGPNAVRGHRARPGLVLLRQVRSPILILLFATAVVSSFVGEGVEATIIAVILLVSVGLGFVNEFRAERAADALHDRLRHTAVVVRGGERRQVDVTELVPGDVVALSVGTVVPADLRLIQVSGLACDESIVTGEAAAVTKSTAAVPAAGIGDLTCCALMGTVVHAGGGLGVVVATAGDTEFGRIAVGLAETEPQTEFQRGLGRFSVFLLVVALILTSVIFAAAILLGRPLIESLLFSLAIAVGITPQLLPAVVSTSLAAGSRALARRRVLVKRMVCIEDLGDLDLLVTDKTGTLTTGRIAFDRAVPVGSESADDVLLLGLLATDTDPAAPGQVGLNPLDEALWQAPGAAAAPLAAYHRLDVEPFDHERRRCTALSQAAGSDPIVVVKGAPESVLPLCDGTTADASAALSRLYEEGARVVAVASRPAPRIASLDSEAERGLVLRGFLAFSDAVKPGARESLDRLADLGVEVKIATGDGAVVAERLWAQLGRPNGGTLDGDAVDALGDPELAEAARAASIFARVSPEQKSRIVRVLRRKGRAVGFLGDGVNDALALHGADIGISVDSAVDVAKDAADVLLLEKDLGVLADGVTEGRRIFANTIKYVLMGTSSNFGNMFSASVASIVLPFLPMLPGQILLNNLLYDSSQLAIPTDHVDPEQLRAPAHWDIGAIRRFMLLFGPISSLFDFATFGLMLFALQAAPPEFRSGWFIESIATQTLIVFAVRTRRVPFLRSRASLPLTVAVLAVVAIGTWLPYSPLSGVLGFTPLPAPFLLALVGMVLAYLLLVEAAKVWYHARLVRPPSTPVRRRAYGHRVARRASRFTARSPRSGRGLPAPQSR</sequence>
<evidence type="ECO:0000256" key="10">
    <source>
        <dbReference type="ARBA" id="ARBA00022741"/>
    </source>
</evidence>
<dbReference type="Gene3D" id="3.40.50.1000">
    <property type="entry name" value="HAD superfamily/HAD-like"/>
    <property type="match status" value="1"/>
</dbReference>
<evidence type="ECO:0000256" key="3">
    <source>
        <dbReference type="ARBA" id="ARBA00008746"/>
    </source>
</evidence>
<dbReference type="Gene3D" id="1.20.1110.10">
    <property type="entry name" value="Calcium-transporting ATPase, transmembrane domain"/>
    <property type="match status" value="1"/>
</dbReference>
<feature type="region of interest" description="Disordered" evidence="19">
    <location>
        <begin position="861"/>
        <end position="885"/>
    </location>
</feature>
<dbReference type="SFLD" id="SFLDF00027">
    <property type="entry name" value="p-type_atpase"/>
    <property type="match status" value="1"/>
</dbReference>
<feature type="transmembrane region" description="Helical" evidence="20">
    <location>
        <begin position="254"/>
        <end position="275"/>
    </location>
</feature>
<dbReference type="InterPro" id="IPR018303">
    <property type="entry name" value="ATPase_P-typ_P_site"/>
</dbReference>
<feature type="transmembrane region" description="Helical" evidence="20">
    <location>
        <begin position="94"/>
        <end position="110"/>
    </location>
</feature>
<evidence type="ECO:0000256" key="18">
    <source>
        <dbReference type="ARBA" id="ARBA00049360"/>
    </source>
</evidence>
<keyword evidence="14 20" id="KW-1133">Transmembrane helix</keyword>
<dbReference type="SUPFAM" id="SSF81665">
    <property type="entry name" value="Calcium ATPase, transmembrane domain M"/>
    <property type="match status" value="1"/>
</dbReference>
<feature type="transmembrane region" description="Helical" evidence="20">
    <location>
        <begin position="281"/>
        <end position="307"/>
    </location>
</feature>
<dbReference type="Proteomes" id="UP001174210">
    <property type="component" value="Unassembled WGS sequence"/>
</dbReference>
<comment type="function">
    <text evidence="1">Mediates magnesium influx to the cytosol.</text>
</comment>
<evidence type="ECO:0000256" key="6">
    <source>
        <dbReference type="ARBA" id="ARBA00022475"/>
    </source>
</evidence>
<dbReference type="Gene3D" id="2.70.150.10">
    <property type="entry name" value="Calcium-transporting ATPase, cytoplasmic transduction domain A"/>
    <property type="match status" value="1"/>
</dbReference>
<evidence type="ECO:0000256" key="14">
    <source>
        <dbReference type="ARBA" id="ARBA00022989"/>
    </source>
</evidence>
<evidence type="ECO:0000313" key="23">
    <source>
        <dbReference type="Proteomes" id="UP001174210"/>
    </source>
</evidence>
<organism evidence="22 23">
    <name type="scientific">Leifsonia virtsii</name>
    <dbReference type="NCBI Taxonomy" id="3035915"/>
    <lineage>
        <taxon>Bacteria</taxon>
        <taxon>Bacillati</taxon>
        <taxon>Actinomycetota</taxon>
        <taxon>Actinomycetes</taxon>
        <taxon>Micrococcales</taxon>
        <taxon>Microbacteriaceae</taxon>
        <taxon>Leifsonia</taxon>
    </lineage>
</organism>
<dbReference type="InterPro" id="IPR001757">
    <property type="entry name" value="P_typ_ATPase"/>
</dbReference>
<keyword evidence="7" id="KW-0997">Cell inner membrane</keyword>
<evidence type="ECO:0000259" key="21">
    <source>
        <dbReference type="SMART" id="SM00831"/>
    </source>
</evidence>
<gene>
    <name evidence="22" type="primary">mgtA</name>
    <name evidence="22" type="ORF">P5G59_06585</name>
</gene>
<dbReference type="Pfam" id="PF00702">
    <property type="entry name" value="Hydrolase"/>
    <property type="match status" value="1"/>
</dbReference>
<evidence type="ECO:0000313" key="22">
    <source>
        <dbReference type="EMBL" id="MDN4596798.1"/>
    </source>
</evidence>
<evidence type="ECO:0000256" key="11">
    <source>
        <dbReference type="ARBA" id="ARBA00022840"/>
    </source>
</evidence>
<dbReference type="EMBL" id="JAROCB010000002">
    <property type="protein sequence ID" value="MDN4596798.1"/>
    <property type="molecule type" value="Genomic_DNA"/>
</dbReference>
<comment type="catalytic activity">
    <reaction evidence="18">
        <text>ATP + H2O = ADP + phosphate + H(+)</text>
        <dbReference type="Rhea" id="RHEA:13065"/>
        <dbReference type="ChEBI" id="CHEBI:15377"/>
        <dbReference type="ChEBI" id="CHEBI:15378"/>
        <dbReference type="ChEBI" id="CHEBI:30616"/>
        <dbReference type="ChEBI" id="CHEBI:43474"/>
        <dbReference type="ChEBI" id="CHEBI:456216"/>
    </reaction>
</comment>
<protein>
    <recommendedName>
        <fullName evidence="5">Magnesium-transporting ATPase, P-type 1</fullName>
        <ecNumber evidence="4">7.2.2.14</ecNumber>
    </recommendedName>
    <alternativeName>
        <fullName evidence="16">Mg(2+) transport ATPase, P-type 1</fullName>
    </alternativeName>
</protein>
<proteinExistence type="inferred from homology"/>
<keyword evidence="6" id="KW-1003">Cell membrane</keyword>
<evidence type="ECO:0000256" key="4">
    <source>
        <dbReference type="ARBA" id="ARBA00012786"/>
    </source>
</evidence>
<evidence type="ECO:0000256" key="1">
    <source>
        <dbReference type="ARBA" id="ARBA00003954"/>
    </source>
</evidence>
<keyword evidence="8" id="KW-0597">Phosphoprotein</keyword>
<accession>A0ABT8IVF8</accession>
<keyword evidence="11" id="KW-0067">ATP-binding</keyword>
<comment type="subcellular location">
    <subcellularLocation>
        <location evidence="2">Cell inner membrane</location>
        <topology evidence="2">Multi-pass membrane protein</topology>
    </subcellularLocation>
</comment>
<dbReference type="InterPro" id="IPR059000">
    <property type="entry name" value="ATPase_P-type_domA"/>
</dbReference>
<dbReference type="PANTHER" id="PTHR42861">
    <property type="entry name" value="CALCIUM-TRANSPORTING ATPASE"/>
    <property type="match status" value="1"/>
</dbReference>
<dbReference type="InterPro" id="IPR023298">
    <property type="entry name" value="ATPase_P-typ_TM_dom_sf"/>
</dbReference>
<feature type="transmembrane region" description="Helical" evidence="20">
    <location>
        <begin position="782"/>
        <end position="802"/>
    </location>
</feature>
<evidence type="ECO:0000256" key="12">
    <source>
        <dbReference type="ARBA" id="ARBA00022842"/>
    </source>
</evidence>
<feature type="domain" description="Cation-transporting P-type ATPase N-terminal" evidence="21">
    <location>
        <begin position="18"/>
        <end position="90"/>
    </location>
</feature>
<dbReference type="EC" id="7.2.2.14" evidence="4"/>
<dbReference type="SFLD" id="SFLDS00003">
    <property type="entry name" value="Haloacid_Dehalogenase"/>
    <property type="match status" value="1"/>
</dbReference>
<feature type="transmembrane region" description="Helical" evidence="20">
    <location>
        <begin position="814"/>
        <end position="833"/>
    </location>
</feature>
<dbReference type="InterPro" id="IPR023214">
    <property type="entry name" value="HAD_sf"/>
</dbReference>
<dbReference type="SUPFAM" id="SSF56784">
    <property type="entry name" value="HAD-like"/>
    <property type="match status" value="1"/>
</dbReference>
<evidence type="ECO:0000256" key="16">
    <source>
        <dbReference type="ARBA" id="ARBA00029806"/>
    </source>
</evidence>
<keyword evidence="13" id="KW-1278">Translocase</keyword>
<comment type="caution">
    <text evidence="22">The sequence shown here is derived from an EMBL/GenBank/DDBJ whole genome shotgun (WGS) entry which is preliminary data.</text>
</comment>
<keyword evidence="23" id="KW-1185">Reference proteome</keyword>
<dbReference type="SUPFAM" id="SSF81660">
    <property type="entry name" value="Metal cation-transporting ATPase, ATP-binding domain N"/>
    <property type="match status" value="1"/>
</dbReference>
<dbReference type="PROSITE" id="PS00154">
    <property type="entry name" value="ATPASE_E1_E2"/>
    <property type="match status" value="1"/>
</dbReference>
<dbReference type="InterPro" id="IPR036412">
    <property type="entry name" value="HAD-like_sf"/>
</dbReference>
<dbReference type="SUPFAM" id="SSF81653">
    <property type="entry name" value="Calcium ATPase, transduction domain A"/>
    <property type="match status" value="1"/>
</dbReference>
<comment type="similarity">
    <text evidence="3">Belongs to the cation transport ATPase (P-type) (TC 3.A.3) family. Type IIIB subfamily.</text>
</comment>
<evidence type="ECO:0000256" key="7">
    <source>
        <dbReference type="ARBA" id="ARBA00022519"/>
    </source>
</evidence>
<evidence type="ECO:0000256" key="8">
    <source>
        <dbReference type="ARBA" id="ARBA00022553"/>
    </source>
</evidence>
<evidence type="ECO:0000256" key="9">
    <source>
        <dbReference type="ARBA" id="ARBA00022692"/>
    </source>
</evidence>
<keyword evidence="9 20" id="KW-0812">Transmembrane</keyword>
<feature type="transmembrane region" description="Helical" evidence="20">
    <location>
        <begin position="721"/>
        <end position="747"/>
    </location>
</feature>
<evidence type="ECO:0000256" key="20">
    <source>
        <dbReference type="SAM" id="Phobius"/>
    </source>
</evidence>
<evidence type="ECO:0000256" key="17">
    <source>
        <dbReference type="ARBA" id="ARBA00047295"/>
    </source>
</evidence>
<dbReference type="Pfam" id="PF00122">
    <property type="entry name" value="E1-E2_ATPase"/>
    <property type="match status" value="1"/>
</dbReference>
<dbReference type="NCBIfam" id="TIGR01494">
    <property type="entry name" value="ATPase_P-type"/>
    <property type="match status" value="2"/>
</dbReference>
<dbReference type="InterPro" id="IPR004014">
    <property type="entry name" value="ATPase_P-typ_cation-transptr_N"/>
</dbReference>
<dbReference type="InterPro" id="IPR023299">
    <property type="entry name" value="ATPase_P-typ_cyto_dom_N"/>
</dbReference>
<dbReference type="RefSeq" id="WP_301217164.1">
    <property type="nucleotide sequence ID" value="NZ_JAROCB010000002.1"/>
</dbReference>
<comment type="catalytic activity">
    <reaction evidence="17">
        <text>Mg(2+)(out) + ATP + H2O = Mg(2+)(in) + ADP + phosphate + H(+)</text>
        <dbReference type="Rhea" id="RHEA:10260"/>
        <dbReference type="ChEBI" id="CHEBI:15377"/>
        <dbReference type="ChEBI" id="CHEBI:15378"/>
        <dbReference type="ChEBI" id="CHEBI:18420"/>
        <dbReference type="ChEBI" id="CHEBI:30616"/>
        <dbReference type="ChEBI" id="CHEBI:43474"/>
        <dbReference type="ChEBI" id="CHEBI:456216"/>
        <dbReference type="EC" id="7.2.2.14"/>
    </reaction>
</comment>
<dbReference type="NCBIfam" id="TIGR01524">
    <property type="entry name" value="ATPase-IIIB_Mg"/>
    <property type="match status" value="1"/>
</dbReference>
<evidence type="ECO:0000256" key="19">
    <source>
        <dbReference type="SAM" id="MobiDB-lite"/>
    </source>
</evidence>
<dbReference type="Pfam" id="PF00689">
    <property type="entry name" value="Cation_ATPase_C"/>
    <property type="match status" value="1"/>
</dbReference>
<keyword evidence="15 20" id="KW-0472">Membrane</keyword>
<dbReference type="InterPro" id="IPR006415">
    <property type="entry name" value="P-type_ATPase_IIIB"/>
</dbReference>
<dbReference type="PRINTS" id="PR01836">
    <property type="entry name" value="MGATPASE"/>
</dbReference>
<feature type="transmembrane region" description="Helical" evidence="20">
    <location>
        <begin position="753"/>
        <end position="770"/>
    </location>
</feature>
<reference evidence="22" key="1">
    <citation type="submission" date="2023-03" db="EMBL/GenBank/DDBJ databases">
        <title>MT1 and MT2 Draft Genomes of Novel Species.</title>
        <authorList>
            <person name="Venkateswaran K."/>
        </authorList>
    </citation>
    <scope>NUCLEOTIDE SEQUENCE</scope>
    <source>
        <strain evidence="22">F6_8S_P_1A</strain>
    </source>
</reference>
<keyword evidence="10" id="KW-0547">Nucleotide-binding</keyword>
<dbReference type="InterPro" id="IPR044492">
    <property type="entry name" value="P_typ_ATPase_HD_dom"/>
</dbReference>